<gene>
    <name evidence="2" type="ORF">OSH07_02100</name>
</gene>
<evidence type="ECO:0000256" key="1">
    <source>
        <dbReference type="SAM" id="MobiDB-lite"/>
    </source>
</evidence>
<accession>A0A9X3IJQ0</accession>
<reference evidence="2" key="1">
    <citation type="submission" date="2022-11" db="EMBL/GenBank/DDBJ databases">
        <title>Biodiversity and phylogenetic relationships of bacteria.</title>
        <authorList>
            <person name="Machado R.A.R."/>
            <person name="Bhat A."/>
            <person name="Loulou A."/>
            <person name="Kallel S."/>
        </authorList>
    </citation>
    <scope>NUCLEOTIDE SEQUENCE</scope>
    <source>
        <strain evidence="2">K-TC2</strain>
    </source>
</reference>
<proteinExistence type="predicted"/>
<evidence type="ECO:0000313" key="3">
    <source>
        <dbReference type="Proteomes" id="UP001144805"/>
    </source>
</evidence>
<comment type="caution">
    <text evidence="2">The sequence shown here is derived from an EMBL/GenBank/DDBJ whole genome shotgun (WGS) entry which is preliminary data.</text>
</comment>
<dbReference type="RefSeq" id="WP_266336940.1">
    <property type="nucleotide sequence ID" value="NZ_JAPKNK010000001.1"/>
</dbReference>
<organism evidence="2 3">
    <name type="scientific">Kaistia nematophila</name>
    <dbReference type="NCBI Taxonomy" id="2994654"/>
    <lineage>
        <taxon>Bacteria</taxon>
        <taxon>Pseudomonadati</taxon>
        <taxon>Pseudomonadota</taxon>
        <taxon>Alphaproteobacteria</taxon>
        <taxon>Hyphomicrobiales</taxon>
        <taxon>Kaistiaceae</taxon>
        <taxon>Kaistia</taxon>
    </lineage>
</organism>
<evidence type="ECO:0000313" key="2">
    <source>
        <dbReference type="EMBL" id="MCX5567977.1"/>
    </source>
</evidence>
<dbReference type="Proteomes" id="UP001144805">
    <property type="component" value="Unassembled WGS sequence"/>
</dbReference>
<sequence>MAPPRLECMIQSPNPPALVPAPGQRDWMDATNEHFAYRCTPLSIANASGWELLNPHEVTVIWTGYNSTSDIIIRVHEPGVTHRFISSTFGHGIVTFHPGYVFRTDPGWMVWARGGPNRIKDGIHPLDGLVETNWLPFSFTMNWKFTRPGAVTFAKGEPFCFITMTPSVAIEDVQPVILPMEDDPDFHREHKIWNSERRLFNAGLQMRDELTEEQKWQKNYLKGVSPSGLSKADANHRVKRTLKAPVLGRQSREPGPTEDAGSAPAVVPDE</sequence>
<dbReference type="EMBL" id="JAPKNK010000001">
    <property type="protein sequence ID" value="MCX5567977.1"/>
    <property type="molecule type" value="Genomic_DNA"/>
</dbReference>
<dbReference type="InterPro" id="IPR045709">
    <property type="entry name" value="DUF6065"/>
</dbReference>
<protein>
    <submittedName>
        <fullName evidence="2">DUF6065 family protein</fullName>
    </submittedName>
</protein>
<dbReference type="AlphaFoldDB" id="A0A9X3IJQ0"/>
<dbReference type="Pfam" id="PF19541">
    <property type="entry name" value="DUF6065"/>
    <property type="match status" value="1"/>
</dbReference>
<feature type="region of interest" description="Disordered" evidence="1">
    <location>
        <begin position="226"/>
        <end position="270"/>
    </location>
</feature>
<name>A0A9X3IJQ0_9HYPH</name>
<keyword evidence="3" id="KW-1185">Reference proteome</keyword>